<dbReference type="InterPro" id="IPR013783">
    <property type="entry name" value="Ig-like_fold"/>
</dbReference>
<dbReference type="PANTHER" id="PTHR46708">
    <property type="entry name" value="TENASCIN"/>
    <property type="match status" value="1"/>
</dbReference>
<keyword evidence="2" id="KW-0677">Repeat</keyword>
<dbReference type="CDD" id="cd00063">
    <property type="entry name" value="FN3"/>
    <property type="match status" value="5"/>
</dbReference>
<dbReference type="SUPFAM" id="SSF49265">
    <property type="entry name" value="Fibronectin type III"/>
    <property type="match status" value="5"/>
</dbReference>
<dbReference type="EMBL" id="CP115859">
    <property type="protein sequence ID" value="WBV61887.1"/>
    <property type="molecule type" value="Genomic_DNA"/>
</dbReference>
<dbReference type="Gene3D" id="2.60.40.10">
    <property type="entry name" value="Immunoglobulins"/>
    <property type="match status" value="6"/>
</dbReference>
<evidence type="ECO:0000256" key="1">
    <source>
        <dbReference type="ARBA" id="ARBA00022729"/>
    </source>
</evidence>
<accession>A0ABY7QSG1</accession>
<dbReference type="PANTHER" id="PTHR46708:SF2">
    <property type="entry name" value="FIBRONECTIN TYPE-III DOMAIN-CONTAINING PROTEIN"/>
    <property type="match status" value="1"/>
</dbReference>
<dbReference type="InterPro" id="IPR050991">
    <property type="entry name" value="ECM_Regulatory_Proteins"/>
</dbReference>
<feature type="domain" description="Fibronectin type-III" evidence="4">
    <location>
        <begin position="453"/>
        <end position="550"/>
    </location>
</feature>
<reference evidence="5 6" key="1">
    <citation type="submission" date="2023-01" db="EMBL/GenBank/DDBJ databases">
        <title>Complete genome of Chryseobacterium camelliae VAN22-5A.</title>
        <authorList>
            <person name="Zong G."/>
            <person name="Cao G."/>
        </authorList>
    </citation>
    <scope>NUCLEOTIDE SEQUENCE [LARGE SCALE GENOMIC DNA]</scope>
    <source>
        <strain evidence="5 6">VAN22-5A</strain>
    </source>
</reference>
<evidence type="ECO:0000313" key="6">
    <source>
        <dbReference type="Proteomes" id="UP001210978"/>
    </source>
</evidence>
<feature type="domain" description="Fibronectin type-III" evidence="4">
    <location>
        <begin position="963"/>
        <end position="1063"/>
    </location>
</feature>
<evidence type="ECO:0000256" key="2">
    <source>
        <dbReference type="ARBA" id="ARBA00022737"/>
    </source>
</evidence>
<feature type="chain" id="PRO_5047076889" evidence="3">
    <location>
        <begin position="31"/>
        <end position="1485"/>
    </location>
</feature>
<evidence type="ECO:0000259" key="4">
    <source>
        <dbReference type="PROSITE" id="PS50853"/>
    </source>
</evidence>
<dbReference type="InterPro" id="IPR003961">
    <property type="entry name" value="FN3_dom"/>
</dbReference>
<keyword evidence="1 3" id="KW-0732">Signal</keyword>
<keyword evidence="6" id="KW-1185">Reference proteome</keyword>
<dbReference type="Proteomes" id="UP001210978">
    <property type="component" value="Chromosome"/>
</dbReference>
<feature type="signal peptide" evidence="3">
    <location>
        <begin position="1"/>
        <end position="30"/>
    </location>
</feature>
<proteinExistence type="predicted"/>
<evidence type="ECO:0000313" key="5">
    <source>
        <dbReference type="EMBL" id="WBV61887.1"/>
    </source>
</evidence>
<feature type="domain" description="Fibronectin type-III" evidence="4">
    <location>
        <begin position="1161"/>
        <end position="1250"/>
    </location>
</feature>
<sequence>MNVFLHCKTKKFLRNLVALFCMIFGLFVHAQTVTIGTGTSTQRYPLGSYYAYEMSASLYTAAEINLPAGGSVQSVAWNCTAAMSFNLPIKIYLKSVPSTTTTFTAQPWTTVKTGAVLVYDGTVSNLPIGWNTVTLQNPYYYNGTDNLQVLVETNFGGTTGGSTSTAGSAITYTTATTKHMYYYGNNVPQGTNGYTSSSRPNIRLTFGAVPTCVPPSGLTLSTLTSTNAGISWTAPATAPAGGYDVYYTTSTAMPTSTTTPSQTEPGTTATLSPLTANTTYYAWVRSKCSGTSQSSWVGPLVIYTAYCLPSAGTSSTTYYLSKILTTGGWTNINYTASSYTAYVNNSSNTLSTSPGSAIGVSLAAGTSTYYYYVWVDWNNDMDFNDTGETILATTSYATTGSTTINVPAAQPYGNYRVRFGMSFSGQVGSCGAAPYGNYVDYTLAVGAPPTCMPPTALVLNSATTSSASIGWTASTTNPALGYEIYYNTTNIAPGPGTVPQITGITGTTATIPGLAANTTYYIWVRAKCSTSDQSPWSGPITVFTNYCAPTGGTSSTTYYLNNVTTTGGWTNLGYTASSYTAYVNSNMSVLSSPGSSVVMNLATSGGSTYYYYVWIDWNNDMDFNDPGETILATTTYAATGTATINIPAGQALGNYRMRCASSFIGAITPCGPAPYGAYVDFTLAVVTPPTCLPPTGMTVTGITGNGATISWATPTTPPALGYAYYVSTTPVQPGTPTGTTTATSVNLTPTLLPNTTYYWWVKAICSPTDNSYVAQGPSFMTTQIPAVLPYLQNFETANDLGLLNGTQTNKWFHGSVTGNTGKSIYISNDNGVTNAYTLNQGSVVQAYRDIMIPAGTSLATFSFDWKAQGESSYDYVRVWLVPATFMPTPGTQITAGTGRVQVGQYNLNGTTWTSYSNANLNLTNFAGTVMRLVFEWRNDTILGAQPPAAIDNIVLRVCSTATPVVTVTPASITHNSATITWPQDIGGASYKIRYRPVGSTQWLPTAGPIDVAAVPGTTQTFTLNAPNNPLTPATLYEVEVAAVCNTINVGTYSHNEFTTKCDPTPPNVTFTNITSTSAVVNWSPIVASATYQMQWRKVGDPGWIGPITLPNPPANTTYLLSGLTPYTQYEVQVRSTCVGSTTPNPWSSLSRFTTERTCEIPPPGLTILELKPTSAKVQWDPYVGPDATGKYILRYRKVGIPGWTNVPVSTNLYTLTGLTELTKYEMQVANVCSGTPGNYTLPYYFTTPTVIYCQMGANTASLGDYISQVTVTPTGKPQMKNPSGASQYTDYTALSTAQIELIQGSANNQLTIDKVASGDAGVVAWIDFDRNGEFDINERILVSGPNTAATATATFSVPSDAFVSNVDYMYVVMRVALMKGGLPVNCTNFDNGEVEDYTVRITKKPTASLLNQTDILIYPNPVSTVLNVKNISKRANYKIYNAAGQLVTKGIILNNKVDVHSLINGVYMIDIEDGSTSVQKKFIKE</sequence>
<feature type="domain" description="Fibronectin type-III" evidence="4">
    <location>
        <begin position="214"/>
        <end position="307"/>
    </location>
</feature>
<feature type="domain" description="Fibronectin type-III" evidence="4">
    <location>
        <begin position="693"/>
        <end position="784"/>
    </location>
</feature>
<organism evidence="5 6">
    <name type="scientific">Chryseobacterium camelliae</name>
    <dbReference type="NCBI Taxonomy" id="1265445"/>
    <lineage>
        <taxon>Bacteria</taxon>
        <taxon>Pseudomonadati</taxon>
        <taxon>Bacteroidota</taxon>
        <taxon>Flavobacteriia</taxon>
        <taxon>Flavobacteriales</taxon>
        <taxon>Weeksellaceae</taxon>
        <taxon>Chryseobacterium group</taxon>
        <taxon>Chryseobacterium</taxon>
    </lineage>
</organism>
<dbReference type="SMART" id="SM00060">
    <property type="entry name" value="FN3"/>
    <property type="match status" value="6"/>
</dbReference>
<dbReference type="InterPro" id="IPR026444">
    <property type="entry name" value="Secre_tail"/>
</dbReference>
<dbReference type="Pfam" id="PF20009">
    <property type="entry name" value="GEVED"/>
    <property type="match status" value="3"/>
</dbReference>
<name>A0ABY7QSG1_9FLAO</name>
<dbReference type="InterPro" id="IPR045474">
    <property type="entry name" value="GEVED"/>
</dbReference>
<dbReference type="Pfam" id="PF00041">
    <property type="entry name" value="fn3"/>
    <property type="match status" value="4"/>
</dbReference>
<gene>
    <name evidence="5" type="ORF">PFY12_07155</name>
</gene>
<evidence type="ECO:0000256" key="3">
    <source>
        <dbReference type="SAM" id="SignalP"/>
    </source>
</evidence>
<dbReference type="NCBIfam" id="TIGR04183">
    <property type="entry name" value="Por_Secre_tail"/>
    <property type="match status" value="1"/>
</dbReference>
<dbReference type="RefSeq" id="WP_271150139.1">
    <property type="nucleotide sequence ID" value="NZ_CP115859.1"/>
</dbReference>
<dbReference type="PROSITE" id="PS50853">
    <property type="entry name" value="FN3"/>
    <property type="match status" value="6"/>
</dbReference>
<protein>
    <submittedName>
        <fullName evidence="5">Fibronectin type III domain-containing protein</fullName>
    </submittedName>
</protein>
<dbReference type="Pfam" id="PF18962">
    <property type="entry name" value="Por_Secre_tail"/>
    <property type="match status" value="1"/>
</dbReference>
<dbReference type="InterPro" id="IPR036116">
    <property type="entry name" value="FN3_sf"/>
</dbReference>
<feature type="domain" description="Fibronectin type-III" evidence="4">
    <location>
        <begin position="1064"/>
        <end position="1157"/>
    </location>
</feature>